<dbReference type="AlphaFoldDB" id="A0AAN7NI48"/>
<dbReference type="CDD" id="cd01650">
    <property type="entry name" value="RT_nLTR_like"/>
    <property type="match status" value="1"/>
</dbReference>
<dbReference type="Pfam" id="PF00078">
    <property type="entry name" value="RVT_1"/>
    <property type="match status" value="1"/>
</dbReference>
<dbReference type="Proteomes" id="UP001333110">
    <property type="component" value="Unassembled WGS sequence"/>
</dbReference>
<dbReference type="PANTHER" id="PTHR33332">
    <property type="entry name" value="REVERSE TRANSCRIPTASE DOMAIN-CONTAINING PROTEIN"/>
    <property type="match status" value="1"/>
</dbReference>
<gene>
    <name evidence="2" type="ORF">QYF61_002171</name>
</gene>
<organism evidence="2 3">
    <name type="scientific">Mycteria americana</name>
    <name type="common">Wood stork</name>
    <dbReference type="NCBI Taxonomy" id="33587"/>
    <lineage>
        <taxon>Eukaryota</taxon>
        <taxon>Metazoa</taxon>
        <taxon>Chordata</taxon>
        <taxon>Craniata</taxon>
        <taxon>Vertebrata</taxon>
        <taxon>Euteleostomi</taxon>
        <taxon>Archelosauria</taxon>
        <taxon>Archosauria</taxon>
        <taxon>Dinosauria</taxon>
        <taxon>Saurischia</taxon>
        <taxon>Theropoda</taxon>
        <taxon>Coelurosauria</taxon>
        <taxon>Aves</taxon>
        <taxon>Neognathae</taxon>
        <taxon>Neoaves</taxon>
        <taxon>Aequornithes</taxon>
        <taxon>Ciconiiformes</taxon>
        <taxon>Ciconiidae</taxon>
        <taxon>Mycteria</taxon>
    </lineage>
</organism>
<name>A0AAN7NI48_MYCAM</name>
<sequence length="660" mass="75954">MGPDGIHPRVLRELAEELAKPLSFIYQQSWLTGEVPDDWRLANVMPIYKKGRKEDPGNYRPVSLPSVLGKIMERFILSALNRQVQANQGIRPSQHGFMKGRSCLTKLISFYDQVTHLMDEGKAVGVIYLDFSKAFDTVSHSILLEKLAAHGLDGRTLHWVKNWLDGQAQSVVVNGVKSSWQLVTSGVPQGSVLGPVLFNIFINDLCERIECTLSKFADDTKLCSSVDLLEGRKALQRDLDRLDQWAKANCVRWPRKPTASWLVSEIVWPAGPREVIVPLYSALVRPHLEYCVQFWAPHYKRDIEGLERVQRRATKLVKGLEHKSDEERLRELGLFSLEKRRLRGDLIALYNCLKGGCSEVGVGLFSQVTSDRMRGNGLKLCQERFRLDIRKNVFTERVVKHWNRLPREVVKSPSLEEFKKRVDVALWDMWVFNAEGEFRGKMTDKKGLFVVRCVWVSRIPVHRTDALHSRERKQEDEEEVGSSRLESDGSKFSVWAHVETYATLAGFVQDCLDVHIIYHTQSNSSLAPSVLFIEVLERVQRRATKLVKGLEQKSYEERLRELGLFSLEKRRLRGDLIALYNYLKGGCREVGVGLFSQVTSDRTRGNGLKLRQGRFRLDIRKFFFTERVIKHWNRLPREVVESPSLEVFKGRLDEVLRDMV</sequence>
<keyword evidence="3" id="KW-1185">Reference proteome</keyword>
<dbReference type="InterPro" id="IPR043502">
    <property type="entry name" value="DNA/RNA_pol_sf"/>
</dbReference>
<reference evidence="2 3" key="1">
    <citation type="journal article" date="2023" name="J. Hered.">
        <title>Chromosome-level genome of the wood stork (Mycteria americana) provides insight into avian chromosome evolution.</title>
        <authorList>
            <person name="Flamio R. Jr."/>
            <person name="Ramstad K.M."/>
        </authorList>
    </citation>
    <scope>NUCLEOTIDE SEQUENCE [LARGE SCALE GENOMIC DNA]</scope>
    <source>
        <strain evidence="2">JAX WOST 10</strain>
    </source>
</reference>
<proteinExistence type="predicted"/>
<dbReference type="SUPFAM" id="SSF56672">
    <property type="entry name" value="DNA/RNA polymerases"/>
    <property type="match status" value="1"/>
</dbReference>
<evidence type="ECO:0000313" key="3">
    <source>
        <dbReference type="Proteomes" id="UP001333110"/>
    </source>
</evidence>
<feature type="domain" description="Reverse transcriptase" evidence="1">
    <location>
        <begin position="28"/>
        <end position="266"/>
    </location>
</feature>
<dbReference type="PROSITE" id="PS50878">
    <property type="entry name" value="RT_POL"/>
    <property type="match status" value="1"/>
</dbReference>
<dbReference type="EMBL" id="JAUNZN010000002">
    <property type="protein sequence ID" value="KAK4825732.1"/>
    <property type="molecule type" value="Genomic_DNA"/>
</dbReference>
<comment type="caution">
    <text evidence="2">The sequence shown here is derived from an EMBL/GenBank/DDBJ whole genome shotgun (WGS) entry which is preliminary data.</text>
</comment>
<protein>
    <recommendedName>
        <fullName evidence="1">Reverse transcriptase domain-containing protein</fullName>
    </recommendedName>
</protein>
<evidence type="ECO:0000259" key="1">
    <source>
        <dbReference type="PROSITE" id="PS50878"/>
    </source>
</evidence>
<dbReference type="InterPro" id="IPR000477">
    <property type="entry name" value="RT_dom"/>
</dbReference>
<accession>A0AAN7NI48</accession>
<evidence type="ECO:0000313" key="2">
    <source>
        <dbReference type="EMBL" id="KAK4825732.1"/>
    </source>
</evidence>